<dbReference type="PROSITE" id="PS51194">
    <property type="entry name" value="HELICASE_CTER"/>
    <property type="match status" value="1"/>
</dbReference>
<protein>
    <recommendedName>
        <fullName evidence="6">Helicase</fullName>
    </recommendedName>
</protein>
<feature type="domain" description="Helicase C-terminal" evidence="3">
    <location>
        <begin position="434"/>
        <end position="605"/>
    </location>
</feature>
<dbReference type="Gene3D" id="3.40.1350.10">
    <property type="match status" value="1"/>
</dbReference>
<dbReference type="GO" id="GO:0016787">
    <property type="term" value="F:hydrolase activity"/>
    <property type="evidence" value="ECO:0007669"/>
    <property type="project" value="InterPro"/>
</dbReference>
<dbReference type="CDD" id="cd22333">
    <property type="entry name" value="LlaBIII_nuclease-like"/>
    <property type="match status" value="1"/>
</dbReference>
<dbReference type="CDD" id="cd18785">
    <property type="entry name" value="SF2_C"/>
    <property type="match status" value="1"/>
</dbReference>
<feature type="region of interest" description="Disordered" evidence="1">
    <location>
        <begin position="142"/>
        <end position="165"/>
    </location>
</feature>
<comment type="caution">
    <text evidence="4">The sequence shown here is derived from an EMBL/GenBank/DDBJ whole genome shotgun (WGS) entry which is preliminary data.</text>
</comment>
<dbReference type="Gene3D" id="6.10.140.530">
    <property type="match status" value="7"/>
</dbReference>
<evidence type="ECO:0008006" key="6">
    <source>
        <dbReference type="Google" id="ProtNLM"/>
    </source>
</evidence>
<dbReference type="GO" id="GO:0005524">
    <property type="term" value="F:ATP binding"/>
    <property type="evidence" value="ECO:0007669"/>
    <property type="project" value="InterPro"/>
</dbReference>
<evidence type="ECO:0000313" key="4">
    <source>
        <dbReference type="EMBL" id="VAZ85581.1"/>
    </source>
</evidence>
<gene>
    <name evidence="4" type="ORF">LAUMK42_04419</name>
</gene>
<dbReference type="InterPro" id="IPR027417">
    <property type="entry name" value="P-loop_NTPase"/>
</dbReference>
<proteinExistence type="predicted"/>
<feature type="domain" description="Helicase ATP-binding" evidence="2">
    <location>
        <begin position="173"/>
        <end position="362"/>
    </location>
</feature>
<dbReference type="Pfam" id="PF13156">
    <property type="entry name" value="Mrr_cat_2"/>
    <property type="match status" value="1"/>
</dbReference>
<dbReference type="AlphaFoldDB" id="A0AB38UZ70"/>
<dbReference type="PANTHER" id="PTHR33418:SF1">
    <property type="entry name" value="HELICASE-ASSOCIATED DOMAIN-CONTAINING PROTEIN"/>
    <property type="match status" value="1"/>
</dbReference>
<dbReference type="PANTHER" id="PTHR33418">
    <property type="entry name" value="HELICASE-ASSOCIATED"/>
    <property type="match status" value="1"/>
</dbReference>
<dbReference type="InterPro" id="IPR006935">
    <property type="entry name" value="Helicase/UvrB_N"/>
</dbReference>
<accession>A0AB38UZ70</accession>
<dbReference type="InterPro" id="IPR039442">
    <property type="entry name" value="Mrr-like_dom"/>
</dbReference>
<organism evidence="4 5">
    <name type="scientific">Mycobacterium persicum</name>
    <dbReference type="NCBI Taxonomy" id="1487726"/>
    <lineage>
        <taxon>Bacteria</taxon>
        <taxon>Bacillati</taxon>
        <taxon>Actinomycetota</taxon>
        <taxon>Actinomycetes</taxon>
        <taxon>Mycobacteriales</taxon>
        <taxon>Mycobacteriaceae</taxon>
        <taxon>Mycobacterium</taxon>
    </lineage>
</organism>
<evidence type="ECO:0000256" key="1">
    <source>
        <dbReference type="SAM" id="MobiDB-lite"/>
    </source>
</evidence>
<dbReference type="InterPro" id="IPR014001">
    <property type="entry name" value="Helicase_ATP-bd"/>
</dbReference>
<dbReference type="EMBL" id="UPHL01000125">
    <property type="protein sequence ID" value="VAZ85581.1"/>
    <property type="molecule type" value="Genomic_DNA"/>
</dbReference>
<feature type="compositionally biased region" description="Basic and acidic residues" evidence="1">
    <location>
        <begin position="142"/>
        <end position="152"/>
    </location>
</feature>
<name>A0AB38UZ70_9MYCO</name>
<dbReference type="RefSeq" id="WP_122511879.1">
    <property type="nucleotide sequence ID" value="NZ_MWKV01000001.1"/>
</dbReference>
<dbReference type="Pfam" id="PF04851">
    <property type="entry name" value="ResIII"/>
    <property type="match status" value="1"/>
</dbReference>
<dbReference type="InterPro" id="IPR011335">
    <property type="entry name" value="Restrct_endonuc-II-like"/>
</dbReference>
<dbReference type="SUPFAM" id="SSF52540">
    <property type="entry name" value="P-loop containing nucleoside triphosphate hydrolases"/>
    <property type="match status" value="1"/>
</dbReference>
<evidence type="ECO:0000259" key="2">
    <source>
        <dbReference type="PROSITE" id="PS51192"/>
    </source>
</evidence>
<dbReference type="Gene3D" id="3.40.50.300">
    <property type="entry name" value="P-loop containing nucleotide triphosphate hydrolases"/>
    <property type="match status" value="2"/>
</dbReference>
<sequence length="1173" mass="134077">MGAFNDLFARLDPDSRVRGEQFEHVCKWFLTHDPMYKSTLRRVWLWKEWTDRWGGDAGIDLVAEDHDGRLWAIQCKAYKPENAITKADVDKFLSESSRAVFSYRLLIATTDKRHHVARRTMDDQEKKVGFVGLSDLLTSEADWPRDPMDLRPSRQPKPARPRDHQREAIRDVVKGFKSTDRGQLIMACGTGKTLTSLFIKEKLDAERTLVLLPSLSLLKQTMQVWRIHAKVPFEALPVCSDQTVNRGEDEAVAHTSELGVPVTTDPAEIAAFLRRGSGPRVVFSTYQSSPQLAAAFALGRVPQFDIAFADEAHRVAGDESTVFATILNPDTIKARRRLFMTATPRYYTGRVLKAAQDEDLEVATMNDPAKFGTVFHRLAFGEAIRRKLLTDYQVAVVGVDDATYREWAEKGTLVKRDGKPTDARILASQIGLAKAMRKYDLCRVISFHSLVSRARRFASEFPEVVEWMPAHQRPKGALWTNYASGEMTAGERHVRLQRLRQLDAGERGLLTNARCLSEGVDVPTLDGVAFIDPRSSEVDIVQAVGRAIRLADDKTVGTIVIPVFIDTETDADTALKDSSFKTVWDVIQALRAHDEELGEQIDSLRRELGRKGGGTRLPDKIHLDVSTAVGADFAAAFDVRLVEKTSARWEFWYGLLEKYTAEHGTAWVPVDYVTGGYPLGRWASVQRGLYTKAQLTDDRRDKLESLPGWSWDVLSDKWGFWMALMNQFVAEHGHANVPVPYMVGEHNLRSWVATQRGLYRRSELAEERIRELEALPGWTWNILEDNWTQHYIALKGFAEREGHARAPQGHIENGLRLGQWVAVQRGWREKMSPERTALLEALPGWSWKPHIDGWERGYAVLVTFTEREGQASVPKEHVEDGVRLGEWVIDQRVKRDKLTDEQRHRLESLPGWSWDARGDRWNRKLELLRQFQQREGHALVPQGHIEDGVNLGSWVNEQRNKEKTMKAERKALLESVPGWTWDPYGESWERGYAALTRFADREGHARVPREYIEDGLNLGGWVAEQRSQRTKMTDNRRKRLEAVPGWSWNAVEDSWMEHLELLRSYATREGHTHVPVDYVETGMKLGQWARLRRREHKKLSSERQALLEAIPGWYWGRRGDYAWERKLAVMNRFVDREGHALVPYGHVEDGVKLDQWVAQQRSTRSVLTPALSV</sequence>
<dbReference type="Pfam" id="PF00271">
    <property type="entry name" value="Helicase_C"/>
    <property type="match status" value="1"/>
</dbReference>
<reference evidence="4 5" key="1">
    <citation type="submission" date="2018-09" db="EMBL/GenBank/DDBJ databases">
        <authorList>
            <person name="Tagini F."/>
        </authorList>
    </citation>
    <scope>NUCLEOTIDE SEQUENCE [LARGE SCALE GENOMIC DNA]</scope>
    <source>
        <strain evidence="4 5">MK42</strain>
    </source>
</reference>
<dbReference type="Proteomes" id="UP000279331">
    <property type="component" value="Unassembled WGS sequence"/>
</dbReference>
<dbReference type="InterPro" id="IPR011856">
    <property type="entry name" value="tRNA_endonuc-like_dom_sf"/>
</dbReference>
<evidence type="ECO:0000259" key="3">
    <source>
        <dbReference type="PROSITE" id="PS51194"/>
    </source>
</evidence>
<evidence type="ECO:0000313" key="5">
    <source>
        <dbReference type="Proteomes" id="UP000279331"/>
    </source>
</evidence>
<dbReference type="PROSITE" id="PS51192">
    <property type="entry name" value="HELICASE_ATP_BIND_1"/>
    <property type="match status" value="1"/>
</dbReference>
<dbReference type="InterPro" id="IPR005114">
    <property type="entry name" value="Helicase_assoc"/>
</dbReference>
<dbReference type="SMART" id="SM00487">
    <property type="entry name" value="DEXDc"/>
    <property type="match status" value="1"/>
</dbReference>
<dbReference type="Pfam" id="PF03457">
    <property type="entry name" value="HA"/>
    <property type="match status" value="8"/>
</dbReference>
<dbReference type="GO" id="GO:0003677">
    <property type="term" value="F:DNA binding"/>
    <property type="evidence" value="ECO:0007669"/>
    <property type="project" value="InterPro"/>
</dbReference>
<dbReference type="InterPro" id="IPR001650">
    <property type="entry name" value="Helicase_C-like"/>
</dbReference>
<dbReference type="SUPFAM" id="SSF52980">
    <property type="entry name" value="Restriction endonuclease-like"/>
    <property type="match status" value="1"/>
</dbReference>